<protein>
    <recommendedName>
        <fullName evidence="1">RNA ligase domain-containing protein</fullName>
    </recommendedName>
</protein>
<dbReference type="RefSeq" id="WP_146644891.1">
    <property type="nucleotide sequence ID" value="NZ_CP012333.1"/>
</dbReference>
<evidence type="ECO:0000259" key="1">
    <source>
        <dbReference type="Pfam" id="PF09414"/>
    </source>
</evidence>
<proteinExistence type="predicted"/>
<dbReference type="Pfam" id="PF09414">
    <property type="entry name" value="RNA_ligase"/>
    <property type="match status" value="1"/>
</dbReference>
<reference evidence="3 4" key="1">
    <citation type="submission" date="2015-08" db="EMBL/GenBank/DDBJ databases">
        <authorList>
            <person name="Babu N.S."/>
            <person name="Beckwith C.J."/>
            <person name="Beseler K.G."/>
            <person name="Brison A."/>
            <person name="Carone J.V."/>
            <person name="Caskin T.P."/>
            <person name="Diamond M."/>
            <person name="Durham M.E."/>
            <person name="Foxe J.M."/>
            <person name="Go M."/>
            <person name="Henderson B.A."/>
            <person name="Jones I.B."/>
            <person name="McGettigan J.A."/>
            <person name="Micheletti S.J."/>
            <person name="Nasrallah M.E."/>
            <person name="Ortiz D."/>
            <person name="Piller C.R."/>
            <person name="Privatt S.R."/>
            <person name="Schneider S.L."/>
            <person name="Sharp S."/>
            <person name="Smith T.C."/>
            <person name="Stanton J.D."/>
            <person name="Ullery H.E."/>
            <person name="Wilson R.J."/>
            <person name="Serrano M.G."/>
            <person name="Buck G."/>
            <person name="Lee V."/>
            <person name="Wang Y."/>
            <person name="Carvalho R."/>
            <person name="Voegtly L."/>
            <person name="Shi R."/>
            <person name="Duckworth R."/>
            <person name="Johnson A."/>
            <person name="Loviza R."/>
            <person name="Walstead R."/>
            <person name="Shah Z."/>
            <person name="Kiflezghi M."/>
            <person name="Wade K."/>
            <person name="Ball S.L."/>
            <person name="Bradley K.W."/>
            <person name="Asai D.J."/>
            <person name="Bowman C.A."/>
            <person name="Russell D.A."/>
            <person name="Pope W.H."/>
            <person name="Jacobs-Sera D."/>
            <person name="Hendrix R.W."/>
            <person name="Hatfull G.F."/>
        </authorList>
    </citation>
    <scope>NUCLEOTIDE SEQUENCE [LARGE SCALE GENOMIC DNA]</scope>
    <source>
        <strain evidence="3 4">DSM 27648</strain>
    </source>
</reference>
<evidence type="ECO:0000313" key="4">
    <source>
        <dbReference type="Proteomes" id="UP000064967"/>
    </source>
</evidence>
<dbReference type="KEGG" id="llu:AKJ09_00016"/>
<accession>A0A0K1PIS1</accession>
<dbReference type="STRING" id="1391654.AKJ09_00016"/>
<dbReference type="PATRIC" id="fig|1391654.3.peg.16"/>
<dbReference type="OrthoDB" id="9255590at2"/>
<dbReference type="AlphaFoldDB" id="A0A0K1PIS1"/>
<dbReference type="EMBL" id="CP012333">
    <property type="protein sequence ID" value="AKU93420.1"/>
    <property type="molecule type" value="Genomic_DNA"/>
</dbReference>
<sequence length="183" mass="20413">MSNVPFIEFPKIPRLKRDIVITEKIDGTNAQIVVPEDDGPLLVGSRNRWITPESDNYGFARWVKENEETLRMGLGPGQHFGEWWGSGIQRRYGLTEKRFSLFNSGRWSNETPALCHVVPVLYAGPWAQDAIDATLEKLRGEGSVAAPGFMQPEGVVVFHAASRQLFKVLLENDHLPKAKASAA</sequence>
<evidence type="ECO:0000313" key="2">
    <source>
        <dbReference type="EMBL" id="AKU93352.1"/>
    </source>
</evidence>
<name>A0A0K1PIS1_9BACT</name>
<dbReference type="EMBL" id="CP012333">
    <property type="protein sequence ID" value="AKU93352.1"/>
    <property type="molecule type" value="Genomic_DNA"/>
</dbReference>
<gene>
    <name evidence="2" type="ORF">AKJ09_00016</name>
    <name evidence="3" type="ORF">AKJ09_00084</name>
</gene>
<dbReference type="InterPro" id="IPR021122">
    <property type="entry name" value="RNA_ligase_dom_REL/Rnl2"/>
</dbReference>
<dbReference type="KEGG" id="llu:AKJ09_00084"/>
<dbReference type="SUPFAM" id="SSF56091">
    <property type="entry name" value="DNA ligase/mRNA capping enzyme, catalytic domain"/>
    <property type="match status" value="1"/>
</dbReference>
<feature type="domain" description="RNA ligase" evidence="1">
    <location>
        <begin position="18"/>
        <end position="168"/>
    </location>
</feature>
<keyword evidence="4" id="KW-1185">Reference proteome</keyword>
<dbReference type="Proteomes" id="UP000064967">
    <property type="component" value="Chromosome"/>
</dbReference>
<organism evidence="3 4">
    <name type="scientific">Labilithrix luteola</name>
    <dbReference type="NCBI Taxonomy" id="1391654"/>
    <lineage>
        <taxon>Bacteria</taxon>
        <taxon>Pseudomonadati</taxon>
        <taxon>Myxococcota</taxon>
        <taxon>Polyangia</taxon>
        <taxon>Polyangiales</taxon>
        <taxon>Labilitrichaceae</taxon>
        <taxon>Labilithrix</taxon>
    </lineage>
</organism>
<evidence type="ECO:0000313" key="3">
    <source>
        <dbReference type="EMBL" id="AKU93420.1"/>
    </source>
</evidence>